<protein>
    <submittedName>
        <fullName evidence="18">Penicillin-binding protein 2</fullName>
        <ecNumber evidence="18">3.4.16.4</ecNumber>
    </submittedName>
</protein>
<evidence type="ECO:0000313" key="19">
    <source>
        <dbReference type="Proteomes" id="UP000811899"/>
    </source>
</evidence>
<evidence type="ECO:0000256" key="15">
    <source>
        <dbReference type="SAM" id="Phobius"/>
    </source>
</evidence>
<dbReference type="FunFam" id="3.40.710.10:FF:000024">
    <property type="entry name" value="Penicillin-binding protein 2"/>
    <property type="match status" value="1"/>
</dbReference>
<evidence type="ECO:0000256" key="6">
    <source>
        <dbReference type="ARBA" id="ARBA00022670"/>
    </source>
</evidence>
<dbReference type="InterPro" id="IPR036138">
    <property type="entry name" value="PBP_dimer_sf"/>
</dbReference>
<feature type="domain" description="Penicillin-binding protein dimerisation" evidence="17">
    <location>
        <begin position="60"/>
        <end position="231"/>
    </location>
</feature>
<dbReference type="SUPFAM" id="SSF56519">
    <property type="entry name" value="Penicillin binding protein dimerisation domain"/>
    <property type="match status" value="1"/>
</dbReference>
<name>A0AAW4L401_9BACT</name>
<evidence type="ECO:0000256" key="1">
    <source>
        <dbReference type="ARBA" id="ARBA00004167"/>
    </source>
</evidence>
<evidence type="ECO:0000256" key="4">
    <source>
        <dbReference type="ARBA" id="ARBA00022519"/>
    </source>
</evidence>
<dbReference type="RefSeq" id="WP_214169745.1">
    <property type="nucleotide sequence ID" value="NZ_JAHCVJ010000001.1"/>
</dbReference>
<dbReference type="Pfam" id="PF00905">
    <property type="entry name" value="Transpeptidase"/>
    <property type="match status" value="1"/>
</dbReference>
<dbReference type="EC" id="3.4.16.4" evidence="18"/>
<accession>A0AAW4L401</accession>
<evidence type="ECO:0000256" key="12">
    <source>
        <dbReference type="ARBA" id="ARBA00023136"/>
    </source>
</evidence>
<dbReference type="GO" id="GO:0071972">
    <property type="term" value="F:peptidoglycan L,D-transpeptidase activity"/>
    <property type="evidence" value="ECO:0007669"/>
    <property type="project" value="TreeGrafter"/>
</dbReference>
<dbReference type="Pfam" id="PF03717">
    <property type="entry name" value="PBP_dimer"/>
    <property type="match status" value="1"/>
</dbReference>
<keyword evidence="11 15" id="KW-1133">Transmembrane helix</keyword>
<evidence type="ECO:0000256" key="13">
    <source>
        <dbReference type="ARBA" id="ARBA00023316"/>
    </source>
</evidence>
<reference evidence="18 19" key="1">
    <citation type="submission" date="2021-05" db="EMBL/GenBank/DDBJ databases">
        <title>The draft genome of Geobacter pelophilus DSM 12255.</title>
        <authorList>
            <person name="Xu Z."/>
            <person name="Masuda Y."/>
            <person name="Itoh H."/>
            <person name="Senoo K."/>
        </authorList>
    </citation>
    <scope>NUCLEOTIDE SEQUENCE [LARGE SCALE GENOMIC DNA]</scope>
    <source>
        <strain evidence="18 19">DSM 12255</strain>
    </source>
</reference>
<sequence length="633" mass="70300">MSRQQFLRGNKQGSQRVIWGAAFVGIIFLILAARLWYLQVIDSDRLKTLSEINRLRFVPIAASRGNILDRNGKVLVKNTPSFSVAIVPQEVKDKDALLTSLSGYLGLDRNELVQRWEKGKGRAKYFPIVIASGINRDQLEFLEENQLWLPGIDIEMKPIREYPSGILASHLLGYLGEITEQDLEKEEFSNYNQGDYVGKNGLERSWEKVLRGVNGGRQIEVDARGRYLRTLIETKPTVGNSLVLTIDQAIQQEAEKALGDKAGAAVVMEIDTGEILAFVSNPGFDPSLFAGKMPQDVWKSYLDDKRHPLENKALKGQYPPGSTFKIITALAGLESGLIDEHTTVSCSGSYDVGKDTFKCWDKKGHGSVDLKRALRESCDVYFYQLSEKLGVDRIAEMARRFGLGNSLGIGLENEKNGLIPTMEWKEKKYGKKWYRGETLPVAIGQGYTLMTPIQLASMTAAVANEGTVYRPHLVKRVVDPDGRVLKEYKPEVLYRPAVKPQSFRLVKQGLLAVVNEPRGTGAAARLYEVKVAGKTGTSQVVKQRDGKRDVAYQYRDHALFVAFAPFEKPEVAVSVVIEHGEHGGSAAAPIAGAILKTYFEQKGVIKKPVAKVPDSDNSEDAPERTEQKEGDQQ</sequence>
<evidence type="ECO:0000256" key="9">
    <source>
        <dbReference type="ARBA" id="ARBA00022960"/>
    </source>
</evidence>
<dbReference type="GO" id="GO:0071555">
    <property type="term" value="P:cell wall organization"/>
    <property type="evidence" value="ECO:0007669"/>
    <property type="project" value="UniProtKB-KW"/>
</dbReference>
<evidence type="ECO:0000256" key="8">
    <source>
        <dbReference type="ARBA" id="ARBA00022801"/>
    </source>
</evidence>
<keyword evidence="12 15" id="KW-0472">Membrane</keyword>
<keyword evidence="13" id="KW-0961">Cell wall biogenesis/degradation</keyword>
<keyword evidence="6" id="KW-0645">Protease</keyword>
<dbReference type="Gene3D" id="3.30.1390.30">
    <property type="entry name" value="Penicillin-binding protein 2a, domain 3"/>
    <property type="match status" value="1"/>
</dbReference>
<evidence type="ECO:0000256" key="5">
    <source>
        <dbReference type="ARBA" id="ARBA00022645"/>
    </source>
</evidence>
<keyword evidence="3" id="KW-1003">Cell membrane</keyword>
<dbReference type="PANTHER" id="PTHR30627:SF2">
    <property type="entry name" value="PEPTIDOGLYCAN D,D-TRANSPEPTIDASE MRDA"/>
    <property type="match status" value="1"/>
</dbReference>
<dbReference type="AlphaFoldDB" id="A0AAW4L401"/>
<proteinExistence type="predicted"/>
<evidence type="ECO:0000256" key="2">
    <source>
        <dbReference type="ARBA" id="ARBA00004236"/>
    </source>
</evidence>
<dbReference type="GO" id="GO:0009002">
    <property type="term" value="F:serine-type D-Ala-D-Ala carboxypeptidase activity"/>
    <property type="evidence" value="ECO:0007669"/>
    <property type="project" value="UniProtKB-EC"/>
</dbReference>
<evidence type="ECO:0000256" key="14">
    <source>
        <dbReference type="SAM" id="MobiDB-lite"/>
    </source>
</evidence>
<dbReference type="NCBIfam" id="TIGR03423">
    <property type="entry name" value="pbp2_mrdA"/>
    <property type="match status" value="1"/>
</dbReference>
<dbReference type="InterPro" id="IPR050515">
    <property type="entry name" value="Beta-lactam/transpept"/>
</dbReference>
<feature type="domain" description="Penicillin-binding protein transpeptidase" evidence="16">
    <location>
        <begin position="263"/>
        <end position="596"/>
    </location>
</feature>
<dbReference type="Gene3D" id="3.40.710.10">
    <property type="entry name" value="DD-peptidase/beta-lactamase superfamily"/>
    <property type="match status" value="1"/>
</dbReference>
<dbReference type="GO" id="GO:0008658">
    <property type="term" value="F:penicillin binding"/>
    <property type="evidence" value="ECO:0007669"/>
    <property type="project" value="InterPro"/>
</dbReference>
<evidence type="ECO:0000256" key="10">
    <source>
        <dbReference type="ARBA" id="ARBA00022984"/>
    </source>
</evidence>
<gene>
    <name evidence="18" type="primary">mrdA</name>
    <name evidence="18" type="ORF">KI809_01505</name>
</gene>
<dbReference type="SUPFAM" id="SSF56601">
    <property type="entry name" value="beta-lactamase/transpeptidase-like"/>
    <property type="match status" value="1"/>
</dbReference>
<keyword evidence="9" id="KW-0133">Cell shape</keyword>
<feature type="region of interest" description="Disordered" evidence="14">
    <location>
        <begin position="609"/>
        <end position="633"/>
    </location>
</feature>
<organism evidence="18 19">
    <name type="scientific">Geoanaerobacter pelophilus</name>
    <dbReference type="NCBI Taxonomy" id="60036"/>
    <lineage>
        <taxon>Bacteria</taxon>
        <taxon>Pseudomonadati</taxon>
        <taxon>Thermodesulfobacteriota</taxon>
        <taxon>Desulfuromonadia</taxon>
        <taxon>Geobacterales</taxon>
        <taxon>Geobacteraceae</taxon>
        <taxon>Geoanaerobacter</taxon>
    </lineage>
</organism>
<evidence type="ECO:0000256" key="3">
    <source>
        <dbReference type="ARBA" id="ARBA00022475"/>
    </source>
</evidence>
<evidence type="ECO:0000259" key="16">
    <source>
        <dbReference type="Pfam" id="PF00905"/>
    </source>
</evidence>
<comment type="subcellular location">
    <subcellularLocation>
        <location evidence="2">Cell membrane</location>
    </subcellularLocation>
    <subcellularLocation>
        <location evidence="1">Membrane</location>
        <topology evidence="1">Single-pass membrane protein</topology>
    </subcellularLocation>
</comment>
<feature type="compositionally biased region" description="Basic and acidic residues" evidence="14">
    <location>
        <begin position="621"/>
        <end position="633"/>
    </location>
</feature>
<dbReference type="InterPro" id="IPR005311">
    <property type="entry name" value="PBP_dimer"/>
</dbReference>
<dbReference type="InterPro" id="IPR001460">
    <property type="entry name" value="PCN-bd_Tpept"/>
</dbReference>
<dbReference type="PANTHER" id="PTHR30627">
    <property type="entry name" value="PEPTIDOGLYCAN D,D-TRANSPEPTIDASE"/>
    <property type="match status" value="1"/>
</dbReference>
<dbReference type="GO" id="GO:0006508">
    <property type="term" value="P:proteolysis"/>
    <property type="evidence" value="ECO:0007669"/>
    <property type="project" value="UniProtKB-KW"/>
</dbReference>
<keyword evidence="19" id="KW-1185">Reference proteome</keyword>
<dbReference type="Proteomes" id="UP000811899">
    <property type="component" value="Unassembled WGS sequence"/>
</dbReference>
<keyword evidence="5 18" id="KW-0121">Carboxypeptidase</keyword>
<evidence type="ECO:0000313" key="18">
    <source>
        <dbReference type="EMBL" id="MBT0662961.1"/>
    </source>
</evidence>
<keyword evidence="7 15" id="KW-0812">Transmembrane</keyword>
<dbReference type="GO" id="GO:0005886">
    <property type="term" value="C:plasma membrane"/>
    <property type="evidence" value="ECO:0007669"/>
    <property type="project" value="UniProtKB-SubCell"/>
</dbReference>
<dbReference type="InterPro" id="IPR017790">
    <property type="entry name" value="Penicillin-binding_protein_2"/>
</dbReference>
<dbReference type="InterPro" id="IPR012338">
    <property type="entry name" value="Beta-lactam/transpept-like"/>
</dbReference>
<comment type="caution">
    <text evidence="18">The sequence shown here is derived from an EMBL/GenBank/DDBJ whole genome shotgun (WGS) entry which is preliminary data.</text>
</comment>
<evidence type="ECO:0000256" key="11">
    <source>
        <dbReference type="ARBA" id="ARBA00022989"/>
    </source>
</evidence>
<evidence type="ECO:0000256" key="7">
    <source>
        <dbReference type="ARBA" id="ARBA00022692"/>
    </source>
</evidence>
<feature type="transmembrane region" description="Helical" evidence="15">
    <location>
        <begin position="17"/>
        <end position="37"/>
    </location>
</feature>
<dbReference type="EMBL" id="JAHCVJ010000001">
    <property type="protein sequence ID" value="MBT0662961.1"/>
    <property type="molecule type" value="Genomic_DNA"/>
</dbReference>
<evidence type="ECO:0000259" key="17">
    <source>
        <dbReference type="Pfam" id="PF03717"/>
    </source>
</evidence>
<keyword evidence="8 18" id="KW-0378">Hydrolase</keyword>
<keyword evidence="4" id="KW-0997">Cell inner membrane</keyword>
<dbReference type="GO" id="GO:0009252">
    <property type="term" value="P:peptidoglycan biosynthetic process"/>
    <property type="evidence" value="ECO:0007669"/>
    <property type="project" value="UniProtKB-KW"/>
</dbReference>
<keyword evidence="10" id="KW-0573">Peptidoglycan synthesis</keyword>
<dbReference type="GO" id="GO:0008360">
    <property type="term" value="P:regulation of cell shape"/>
    <property type="evidence" value="ECO:0007669"/>
    <property type="project" value="UniProtKB-KW"/>
</dbReference>
<dbReference type="Gene3D" id="3.90.1310.10">
    <property type="entry name" value="Penicillin-binding protein 2a (Domain 2)"/>
    <property type="match status" value="1"/>
</dbReference>